<comment type="caution">
    <text evidence="12">The sequence shown here is derived from an EMBL/GenBank/DDBJ whole genome shotgun (WGS) entry which is preliminary data.</text>
</comment>
<comment type="function">
    <text evidence="9">May function as histone H3 lysine demethylase and be involved in regulation of gene expression.</text>
</comment>
<evidence type="ECO:0000256" key="4">
    <source>
        <dbReference type="ARBA" id="ARBA00022771"/>
    </source>
</evidence>
<dbReference type="PANTHER" id="PTHR12549:SF11">
    <property type="entry name" value="LYSINE-SPECIFIC DEMETHYLASE JMJ25"/>
    <property type="match status" value="1"/>
</dbReference>
<keyword evidence="13" id="KW-1185">Reference proteome</keyword>
<comment type="similarity">
    <text evidence="2">Belongs to the JARID1 histone demethylase family.</text>
</comment>
<evidence type="ECO:0000256" key="10">
    <source>
        <dbReference type="SAM" id="MobiDB-lite"/>
    </source>
</evidence>
<accession>A0AA41RX26</accession>
<reference evidence="12" key="1">
    <citation type="submission" date="2022-03" db="EMBL/GenBank/DDBJ databases">
        <title>A functionally conserved STORR gene fusion in Papaver species that diverged 16.8 million years ago.</title>
        <authorList>
            <person name="Catania T."/>
        </authorList>
    </citation>
    <scope>NUCLEOTIDE SEQUENCE</scope>
    <source>
        <strain evidence="12">S-191538</strain>
    </source>
</reference>
<keyword evidence="6" id="KW-0560">Oxidoreductase</keyword>
<feature type="compositionally biased region" description="Basic and acidic residues" evidence="10">
    <location>
        <begin position="36"/>
        <end position="49"/>
    </location>
</feature>
<feature type="compositionally biased region" description="Basic and acidic residues" evidence="10">
    <location>
        <begin position="1"/>
        <end position="17"/>
    </location>
</feature>
<dbReference type="AlphaFoldDB" id="A0AA41RX26"/>
<keyword evidence="7" id="KW-0408">Iron</keyword>
<comment type="subcellular location">
    <subcellularLocation>
        <location evidence="1">Nucleus</location>
    </subcellularLocation>
</comment>
<dbReference type="PROSITE" id="PS51184">
    <property type="entry name" value="JMJC"/>
    <property type="match status" value="1"/>
</dbReference>
<dbReference type="GO" id="GO:0032454">
    <property type="term" value="F:histone H3K9 demethylase activity"/>
    <property type="evidence" value="ECO:0007669"/>
    <property type="project" value="InterPro"/>
</dbReference>
<evidence type="ECO:0000313" key="13">
    <source>
        <dbReference type="Proteomes" id="UP001177140"/>
    </source>
</evidence>
<keyword evidence="3" id="KW-0479">Metal-binding</keyword>
<evidence type="ECO:0000256" key="8">
    <source>
        <dbReference type="ARBA" id="ARBA00023242"/>
    </source>
</evidence>
<keyword evidence="4" id="KW-0863">Zinc-finger</keyword>
<dbReference type="GO" id="GO:0003712">
    <property type="term" value="F:transcription coregulator activity"/>
    <property type="evidence" value="ECO:0007669"/>
    <property type="project" value="TreeGrafter"/>
</dbReference>
<dbReference type="FunFam" id="2.60.120.650:FF:000026">
    <property type="entry name" value="Transcription factor jumonji domain-containing protein"/>
    <property type="match status" value="1"/>
</dbReference>
<dbReference type="PANTHER" id="PTHR12549">
    <property type="entry name" value="JMJC DOMAIN-CONTAINING HISTONE DEMETHYLATION PROTEIN"/>
    <property type="match status" value="1"/>
</dbReference>
<evidence type="ECO:0000313" key="12">
    <source>
        <dbReference type="EMBL" id="MCL7026176.1"/>
    </source>
</evidence>
<evidence type="ECO:0000256" key="2">
    <source>
        <dbReference type="ARBA" id="ARBA00006801"/>
    </source>
</evidence>
<dbReference type="GO" id="GO:0016491">
    <property type="term" value="F:oxidoreductase activity"/>
    <property type="evidence" value="ECO:0007669"/>
    <property type="project" value="UniProtKB-KW"/>
</dbReference>
<evidence type="ECO:0000256" key="1">
    <source>
        <dbReference type="ARBA" id="ARBA00004123"/>
    </source>
</evidence>
<dbReference type="SMART" id="SM00558">
    <property type="entry name" value="JmjC"/>
    <property type="match status" value="1"/>
</dbReference>
<evidence type="ECO:0000256" key="9">
    <source>
        <dbReference type="ARBA" id="ARBA00060112"/>
    </source>
</evidence>
<dbReference type="InterPro" id="IPR045109">
    <property type="entry name" value="LSDs-like"/>
</dbReference>
<gene>
    <name evidence="12" type="ORF">MKW94_025941</name>
</gene>
<feature type="compositionally biased region" description="Polar residues" evidence="10">
    <location>
        <begin position="134"/>
        <end position="149"/>
    </location>
</feature>
<keyword evidence="5" id="KW-0862">Zinc</keyword>
<evidence type="ECO:0000256" key="6">
    <source>
        <dbReference type="ARBA" id="ARBA00023002"/>
    </source>
</evidence>
<evidence type="ECO:0000259" key="11">
    <source>
        <dbReference type="PROSITE" id="PS51184"/>
    </source>
</evidence>
<dbReference type="GO" id="GO:0008270">
    <property type="term" value="F:zinc ion binding"/>
    <property type="evidence" value="ECO:0007669"/>
    <property type="project" value="UniProtKB-KW"/>
</dbReference>
<organism evidence="12 13">
    <name type="scientific">Papaver nudicaule</name>
    <name type="common">Iceland poppy</name>
    <dbReference type="NCBI Taxonomy" id="74823"/>
    <lineage>
        <taxon>Eukaryota</taxon>
        <taxon>Viridiplantae</taxon>
        <taxon>Streptophyta</taxon>
        <taxon>Embryophyta</taxon>
        <taxon>Tracheophyta</taxon>
        <taxon>Spermatophyta</taxon>
        <taxon>Magnoliopsida</taxon>
        <taxon>Ranunculales</taxon>
        <taxon>Papaveraceae</taxon>
        <taxon>Papaveroideae</taxon>
        <taxon>Papaver</taxon>
    </lineage>
</organism>
<dbReference type="SUPFAM" id="SSF51197">
    <property type="entry name" value="Clavaminate synthase-like"/>
    <property type="match status" value="1"/>
</dbReference>
<dbReference type="GO" id="GO:0031490">
    <property type="term" value="F:chromatin DNA binding"/>
    <property type="evidence" value="ECO:0007669"/>
    <property type="project" value="TreeGrafter"/>
</dbReference>
<dbReference type="GO" id="GO:0000118">
    <property type="term" value="C:histone deacetylase complex"/>
    <property type="evidence" value="ECO:0007669"/>
    <property type="project" value="TreeGrafter"/>
</dbReference>
<sequence length="839" mass="96161">MEKEDVDSKMKQVKSGEELSNGKSTYLVYKRREKRKKSEEGDLSKKGFEKEEEEEDVDSKMKEVESGEDLSNGKSTWLVYQRRYKQKKKSEEGDLSKKGFEKQVEEDHDGKSKLEGELRRSTRRAASKPAGTYTDKTSLPREQNVSNTVNRRKLIKEGKKKKCVDDGEVQESNMCHQCQRNDRGEVIRCKVCPKKRFCKHCISRCQTWGICREMAPLGPHLLQFPMNKLVDSMCSLILILLLFLSHLDSEKILVSNTCNIIYNNCKTSIVDYHRSCPACNYDLCLTCCREIRDGSIQVDEKEVTAKFVNKGYRYMHAEPEEPVKGTARSKAKLDAEKCVKSINEKPELDGHVKITSAWKAMDNCSISCGLCGGLLKLKCILEENWVSELEKNADEIATRFNIFDDPVTATEQCSCSNSVGDADIDGDNFRIAASREADDNYIYCPTATDIQHGDLKHFRMHWCKGQPVIVRKAKELASGISWDPSVMSRALRERADSRVMKNEAHLDVTAVDCLDWCEVEVNIASFFRGYSEGVMHPNMWPKMHKLKDWPPSNMFEERLPRHCAEFISSLPYQQYTNLKRGFLNLATKLPPKSLKPDLGPKTYIAYGHAEELGRGDSVTKLHCDMSDAVNILTHVFEVPLKDTQLEMIKELKKRHMAEDKKENEDCCVNNTGAGKECDASASDSYSRSDGGALWDIFRREDVPKLQEYLRKHFLEFRHLYCNRVKQVSHPIHDQSFYLTFEHKRKLKEEYEIEPWTFVQGLGEAVFIPAGCPHQVRNLKSCIKVAVDFVSPENVPECMRLAEEFRLLPWNHGAKEDKLEVKKMTLHAIKNAVDTVEDPY</sequence>
<dbReference type="InterPro" id="IPR003347">
    <property type="entry name" value="JmjC_dom"/>
</dbReference>
<dbReference type="Pfam" id="PF02373">
    <property type="entry name" value="JmjC"/>
    <property type="match status" value="1"/>
</dbReference>
<dbReference type="Proteomes" id="UP001177140">
    <property type="component" value="Unassembled WGS sequence"/>
</dbReference>
<feature type="region of interest" description="Disordered" evidence="10">
    <location>
        <begin position="1"/>
        <end position="151"/>
    </location>
</feature>
<keyword evidence="8" id="KW-0539">Nucleus</keyword>
<feature type="non-terminal residue" evidence="12">
    <location>
        <position position="839"/>
    </location>
</feature>
<feature type="domain" description="JmjC" evidence="11">
    <location>
        <begin position="578"/>
        <end position="805"/>
    </location>
</feature>
<feature type="compositionally biased region" description="Basic and acidic residues" evidence="10">
    <location>
        <begin position="89"/>
        <end position="120"/>
    </location>
</feature>
<name>A0AA41RX26_PAPNU</name>
<evidence type="ECO:0000256" key="3">
    <source>
        <dbReference type="ARBA" id="ARBA00022723"/>
    </source>
</evidence>
<proteinExistence type="inferred from homology"/>
<evidence type="ECO:0000256" key="7">
    <source>
        <dbReference type="ARBA" id="ARBA00023004"/>
    </source>
</evidence>
<protein>
    <recommendedName>
        <fullName evidence="11">JmjC domain-containing protein</fullName>
    </recommendedName>
</protein>
<dbReference type="EMBL" id="JAJJMA010053613">
    <property type="protein sequence ID" value="MCL7026176.1"/>
    <property type="molecule type" value="Genomic_DNA"/>
</dbReference>
<dbReference type="Gene3D" id="2.60.120.650">
    <property type="entry name" value="Cupin"/>
    <property type="match status" value="1"/>
</dbReference>
<dbReference type="GO" id="GO:0000785">
    <property type="term" value="C:chromatin"/>
    <property type="evidence" value="ECO:0007669"/>
    <property type="project" value="TreeGrafter"/>
</dbReference>
<dbReference type="GO" id="GO:0006357">
    <property type="term" value="P:regulation of transcription by RNA polymerase II"/>
    <property type="evidence" value="ECO:0007669"/>
    <property type="project" value="TreeGrafter"/>
</dbReference>
<evidence type="ECO:0000256" key="5">
    <source>
        <dbReference type="ARBA" id="ARBA00022833"/>
    </source>
</evidence>